<organism evidence="1 2">
    <name type="scientific">Rossellomorea vietnamensis</name>
    <dbReference type="NCBI Taxonomy" id="218284"/>
    <lineage>
        <taxon>Bacteria</taxon>
        <taxon>Bacillati</taxon>
        <taxon>Bacillota</taxon>
        <taxon>Bacilli</taxon>
        <taxon>Bacillales</taxon>
        <taxon>Bacillaceae</taxon>
        <taxon>Rossellomorea</taxon>
    </lineage>
</organism>
<keyword evidence="2" id="KW-1185">Reference proteome</keyword>
<gene>
    <name evidence="1" type="ORF">N5C46_10995</name>
</gene>
<accession>A0ACD4CDG1</accession>
<reference evidence="1" key="1">
    <citation type="submission" date="2022-09" db="EMBL/GenBank/DDBJ databases">
        <title>Complete genome sequence of Rossellomorea vietnamensis strain RL-WG62, a newly isolated PGPR with the potential for plant salinity stress alleviation.</title>
        <authorList>
            <person name="Ren L."/>
            <person name="Wang G."/>
            <person name="Hu H."/>
        </authorList>
    </citation>
    <scope>NUCLEOTIDE SEQUENCE</scope>
    <source>
        <strain evidence="1">RL-WG62</strain>
    </source>
</reference>
<protein>
    <submittedName>
        <fullName evidence="1">Methyl-accepting chemotaxis protein</fullName>
    </submittedName>
</protein>
<dbReference type="Proteomes" id="UP001064027">
    <property type="component" value="Chromosome"/>
</dbReference>
<evidence type="ECO:0000313" key="1">
    <source>
        <dbReference type="EMBL" id="UXH46537.1"/>
    </source>
</evidence>
<name>A0ACD4CDG1_9BACI</name>
<evidence type="ECO:0000313" key="2">
    <source>
        <dbReference type="Proteomes" id="UP001064027"/>
    </source>
</evidence>
<dbReference type="EMBL" id="CP104558">
    <property type="protein sequence ID" value="UXH46537.1"/>
    <property type="molecule type" value="Genomic_DNA"/>
</dbReference>
<sequence length="567" mass="62502">MMKNLFNPKKSIQAQLFLSFIIPFFILGALIFLFIRFLTGYIFDEHVLPQFDQLLTINGENLARSIDETIVNEIILNEDQSNGAIGSELDQFIEGREGIEYVYVLTQKNGKDFIVGLNDSPDTMVESPFTDDQAKAFTNREPVLSSIYSDEWGMHKSYFVPLEGTNAIVGIDMSAQFISDLKRNITIFQSIFIGVAVLLGAILSYIIGRRMKKNFEQLLSSMNKVTNGDLTESITIDRADEIGTLALRYEEMRTSLKQVIHHVKGNANQINDTSAVLVTAFDELADGSNQIAIGTSEEANASESRSVHIDQISNGTTLMSDKITSVANQTKQIDQFTRNTGQIAKEGTGKIKKIQDQMNKIRSNGEINSTKLTQLDGKISQINRDIGLIKDVADQTNLLSLNASIEAARAGEAGKGFSIVAQEVQKLASLTDENVKTINAVLKDITDQTNEMLHANKEINTDIKEGADLVATSGELFQQIFQAVDSLTAQVAAMVENVADIQGTSQQTVESIHEVAAISEEGVATIQEISAASQQQHTTVNMLRNQNQELKEMADSLKKLVQNYKLS</sequence>
<proteinExistence type="predicted"/>